<dbReference type="GO" id="GO:0099402">
    <property type="term" value="P:plant organ development"/>
    <property type="evidence" value="ECO:0007669"/>
    <property type="project" value="UniProtKB-ARBA"/>
</dbReference>
<feature type="repeat" description="PPR" evidence="2">
    <location>
        <begin position="133"/>
        <end position="167"/>
    </location>
</feature>
<dbReference type="InterPro" id="IPR046960">
    <property type="entry name" value="PPR_At4g14850-like_plant"/>
</dbReference>
<feature type="repeat" description="PPR" evidence="2">
    <location>
        <begin position="539"/>
        <end position="573"/>
    </location>
</feature>
<gene>
    <name evidence="3" type="ORF">JCGZ_21069</name>
</gene>
<dbReference type="KEGG" id="jcu:105645210"/>
<dbReference type="GO" id="GO:0009451">
    <property type="term" value="P:RNA modification"/>
    <property type="evidence" value="ECO:0007669"/>
    <property type="project" value="InterPro"/>
</dbReference>
<dbReference type="NCBIfam" id="TIGR00756">
    <property type="entry name" value="PPR"/>
    <property type="match status" value="4"/>
</dbReference>
<dbReference type="InterPro" id="IPR002885">
    <property type="entry name" value="PPR_rpt"/>
</dbReference>
<reference evidence="3 4" key="1">
    <citation type="journal article" date="2014" name="PLoS ONE">
        <title>Global Analysis of Gene Expression Profiles in Physic Nut (Jatropha curcas L.) Seedlings Exposed to Salt Stress.</title>
        <authorList>
            <person name="Zhang L."/>
            <person name="Zhang C."/>
            <person name="Wu P."/>
            <person name="Chen Y."/>
            <person name="Li M."/>
            <person name="Jiang H."/>
            <person name="Wu G."/>
        </authorList>
    </citation>
    <scope>NUCLEOTIDE SEQUENCE [LARGE SCALE GENOMIC DNA]</scope>
    <source>
        <strain evidence="4">cv. GZQX0401</strain>
        <tissue evidence="3">Young leaves</tissue>
    </source>
</reference>
<name>A0A067JPZ6_JATCU</name>
<dbReference type="AlphaFoldDB" id="A0A067JPZ6"/>
<evidence type="ECO:0000256" key="2">
    <source>
        <dbReference type="PROSITE-ProRule" id="PRU00708"/>
    </source>
</evidence>
<sequence>MTILIPATWFPSLSKPQRSFPPLKTRPIFTCSAFKQIRNSSVQYPNPQITQYSTISGAFPCEEDTLLFSNWPKLLKISIGSRDFLLGQAIHAYLVKSGFQGDPFERNNLVNLYVKFSRLDLAQKVYEGMLVRNTITWTSLIKGYLDDNEFESALNIASEMHKSGEALNEHTCSVILQACSSPDYRIFGQQFHCFVIKCGFDENVVVGTSLIAMYTRSKLFGDAEKVFDSMACKDVRCFNFMILEYARAGNGEKAIRVFINMLNAGLQPNDYTFTNIISACDGDLGIEEGEQFLGLSFKYGFLNETSIGNAIINMYGKKGMAREAERMFSAMTDRNLISWTALISGYTRSGDGKKAVDTFMELHLCGVNFDSSLLTTILDGCSECRNLELGLQIHGLVIKLGYACAVNIGTALVDLYAKCGNLMSARMVFDGLSSKRIASFNAILAGFMENSRDGEEDPIVLFNHFRLDGIKPDMVTFSRLLSLSANHSTLGRGRCYHAYAIKTGFEADLSVANAVITMYAKCGSIEEAHRMFNVMNDHDSISWNAMISAYALHGQGAKVLLLFEEMIKKEFAPDEITILSILQACTYSGLFRDGISLFNVMEPKYGIKPLLEHYACMVDLLGRAGHLSEAMDIINKSPFSKSTLLWRTLVNVCKLCGDRNFGKLASKYLLELSPVEAGSYILVSNMYAGERMLDEAAKVRTVMNDLKLSKEAGTSWIEIDDKVHHFVASGKDHPESNEIYAELDLLRDDMRWRYDVANFNLIWSLL</sequence>
<dbReference type="PROSITE" id="PS51375">
    <property type="entry name" value="PPR"/>
    <property type="match status" value="5"/>
</dbReference>
<dbReference type="PANTHER" id="PTHR47926:SF342">
    <property type="entry name" value="TETRATRICOPEPTIDE-LIKE HELICAL DOMAIN-CONTAINING PROTEIN-RELATED"/>
    <property type="match status" value="1"/>
</dbReference>
<dbReference type="Pfam" id="PF20431">
    <property type="entry name" value="E_motif"/>
    <property type="match status" value="1"/>
</dbReference>
<feature type="repeat" description="PPR" evidence="2">
    <location>
        <begin position="335"/>
        <end position="369"/>
    </location>
</feature>
<accession>A0A067JPZ6</accession>
<protein>
    <submittedName>
        <fullName evidence="3">Uncharacterized protein</fullName>
    </submittedName>
</protein>
<dbReference type="FunFam" id="1.25.40.10:FF:000158">
    <property type="entry name" value="pentatricopeptide repeat-containing protein At2g33680"/>
    <property type="match status" value="1"/>
</dbReference>
<dbReference type="Pfam" id="PF13041">
    <property type="entry name" value="PPR_2"/>
    <property type="match status" value="3"/>
</dbReference>
<evidence type="ECO:0000313" key="4">
    <source>
        <dbReference type="Proteomes" id="UP000027138"/>
    </source>
</evidence>
<organism evidence="3 4">
    <name type="scientific">Jatropha curcas</name>
    <name type="common">Barbados nut</name>
    <dbReference type="NCBI Taxonomy" id="180498"/>
    <lineage>
        <taxon>Eukaryota</taxon>
        <taxon>Viridiplantae</taxon>
        <taxon>Streptophyta</taxon>
        <taxon>Embryophyta</taxon>
        <taxon>Tracheophyta</taxon>
        <taxon>Spermatophyta</taxon>
        <taxon>Magnoliopsida</taxon>
        <taxon>eudicotyledons</taxon>
        <taxon>Gunneridae</taxon>
        <taxon>Pentapetalae</taxon>
        <taxon>rosids</taxon>
        <taxon>fabids</taxon>
        <taxon>Malpighiales</taxon>
        <taxon>Euphorbiaceae</taxon>
        <taxon>Crotonoideae</taxon>
        <taxon>Jatropheae</taxon>
        <taxon>Jatropha</taxon>
    </lineage>
</organism>
<proteinExistence type="predicted"/>
<dbReference type="GO" id="GO:0003723">
    <property type="term" value="F:RNA binding"/>
    <property type="evidence" value="ECO:0007669"/>
    <property type="project" value="InterPro"/>
</dbReference>
<feature type="repeat" description="PPR" evidence="2">
    <location>
        <begin position="508"/>
        <end position="538"/>
    </location>
</feature>
<evidence type="ECO:0000313" key="3">
    <source>
        <dbReference type="EMBL" id="KDP26036.1"/>
    </source>
</evidence>
<dbReference type="FunFam" id="1.25.40.10:FF:000343">
    <property type="entry name" value="Pentatricopeptide repeat-containing protein At3g58590"/>
    <property type="match status" value="1"/>
</dbReference>
<keyword evidence="4" id="KW-1185">Reference proteome</keyword>
<dbReference type="InterPro" id="IPR011990">
    <property type="entry name" value="TPR-like_helical_dom_sf"/>
</dbReference>
<keyword evidence="1" id="KW-0677">Repeat</keyword>
<dbReference type="Proteomes" id="UP000027138">
    <property type="component" value="Unassembled WGS sequence"/>
</dbReference>
<dbReference type="EMBL" id="KK914930">
    <property type="protein sequence ID" value="KDP26036.1"/>
    <property type="molecule type" value="Genomic_DNA"/>
</dbReference>
<dbReference type="InterPro" id="IPR046848">
    <property type="entry name" value="E_motif"/>
</dbReference>
<evidence type="ECO:0000256" key="1">
    <source>
        <dbReference type="ARBA" id="ARBA00022737"/>
    </source>
</evidence>
<dbReference type="Pfam" id="PF01535">
    <property type="entry name" value="PPR"/>
    <property type="match status" value="5"/>
</dbReference>
<dbReference type="PANTHER" id="PTHR47926">
    <property type="entry name" value="PENTATRICOPEPTIDE REPEAT-CONTAINING PROTEIN"/>
    <property type="match status" value="1"/>
</dbReference>
<dbReference type="Gene3D" id="1.25.40.10">
    <property type="entry name" value="Tetratricopeptide repeat domain"/>
    <property type="match status" value="5"/>
</dbReference>
<feature type="repeat" description="PPR" evidence="2">
    <location>
        <begin position="234"/>
        <end position="268"/>
    </location>
</feature>
<dbReference type="OrthoDB" id="1917369at2759"/>